<feature type="region of interest" description="Disordered" evidence="1">
    <location>
        <begin position="55"/>
        <end position="79"/>
    </location>
</feature>
<protein>
    <submittedName>
        <fullName evidence="2">Uncharacterized protein</fullName>
    </submittedName>
</protein>
<evidence type="ECO:0000313" key="2">
    <source>
        <dbReference type="EMBL" id="RZS57328.1"/>
    </source>
</evidence>
<reference evidence="2 3" key="1">
    <citation type="journal article" date="2015" name="Stand. Genomic Sci.">
        <title>Genomic Encyclopedia of Bacterial and Archaeal Type Strains, Phase III: the genomes of soil and plant-associated and newly described type strains.</title>
        <authorList>
            <person name="Whitman W.B."/>
            <person name="Woyke T."/>
            <person name="Klenk H.P."/>
            <person name="Zhou Y."/>
            <person name="Lilburn T.G."/>
            <person name="Beck B.J."/>
            <person name="De Vos P."/>
            <person name="Vandamme P."/>
            <person name="Eisen J.A."/>
            <person name="Garrity G."/>
            <person name="Hugenholtz P."/>
            <person name="Kyrpides N.C."/>
        </authorList>
    </citation>
    <scope>NUCLEOTIDE SEQUENCE [LARGE SCALE GENOMIC DNA]</scope>
    <source>
        <strain evidence="2 3">CV2</strain>
    </source>
</reference>
<proteinExistence type="predicted"/>
<organism evidence="2 3">
    <name type="scientific">Microcella putealis</name>
    <dbReference type="NCBI Taxonomy" id="337005"/>
    <lineage>
        <taxon>Bacteria</taxon>
        <taxon>Bacillati</taxon>
        <taxon>Actinomycetota</taxon>
        <taxon>Actinomycetes</taxon>
        <taxon>Micrococcales</taxon>
        <taxon>Microbacteriaceae</taxon>
        <taxon>Microcella</taxon>
    </lineage>
</organism>
<dbReference type="Proteomes" id="UP000293519">
    <property type="component" value="Unassembled WGS sequence"/>
</dbReference>
<evidence type="ECO:0000256" key="1">
    <source>
        <dbReference type="SAM" id="MobiDB-lite"/>
    </source>
</evidence>
<dbReference type="AlphaFoldDB" id="A0A4Q7LTF3"/>
<dbReference type="EMBL" id="SGWW01000002">
    <property type="protein sequence ID" value="RZS57328.1"/>
    <property type="molecule type" value="Genomic_DNA"/>
</dbReference>
<comment type="caution">
    <text evidence="2">The sequence shown here is derived from an EMBL/GenBank/DDBJ whole genome shotgun (WGS) entry which is preliminary data.</text>
</comment>
<accession>A0A4Q7LTF3</accession>
<keyword evidence="3" id="KW-1185">Reference proteome</keyword>
<sequence length="79" mass="8670">MLVLLLFRERQAAGRRRPGRLTDGTAASLAGANRPLIRAPLRQVAYLPERAMAPEGSREWASSIHNGSSGTYLPVKEKQ</sequence>
<gene>
    <name evidence="2" type="ORF">EV141_1038</name>
</gene>
<name>A0A4Q7LTF3_9MICO</name>
<evidence type="ECO:0000313" key="3">
    <source>
        <dbReference type="Proteomes" id="UP000293519"/>
    </source>
</evidence>